<sequence length="75" mass="7965">MSRCTISYESLAKSMGSFVASAIIPYSAPLFSDRVSPAISIALDSDDEPLGSPDIACYYGGFGFSEDDPLEDGPY</sequence>
<reference evidence="1" key="1">
    <citation type="journal article" date="2022" name="Int. J. Mol. Sci.">
        <title>Draft Genome of Tanacetum Coccineum: Genomic Comparison of Closely Related Tanacetum-Family Plants.</title>
        <authorList>
            <person name="Yamashiro T."/>
            <person name="Shiraishi A."/>
            <person name="Nakayama K."/>
            <person name="Satake H."/>
        </authorList>
    </citation>
    <scope>NUCLEOTIDE SEQUENCE</scope>
</reference>
<dbReference type="Proteomes" id="UP001151760">
    <property type="component" value="Unassembled WGS sequence"/>
</dbReference>
<keyword evidence="2" id="KW-1185">Reference proteome</keyword>
<accession>A0ABQ5H6S4</accession>
<evidence type="ECO:0000313" key="1">
    <source>
        <dbReference type="EMBL" id="GJT83521.1"/>
    </source>
</evidence>
<dbReference type="EMBL" id="BQNB010019270">
    <property type="protein sequence ID" value="GJT83521.1"/>
    <property type="molecule type" value="Genomic_DNA"/>
</dbReference>
<comment type="caution">
    <text evidence="1">The sequence shown here is derived from an EMBL/GenBank/DDBJ whole genome shotgun (WGS) entry which is preliminary data.</text>
</comment>
<organism evidence="1 2">
    <name type="scientific">Tanacetum coccineum</name>
    <dbReference type="NCBI Taxonomy" id="301880"/>
    <lineage>
        <taxon>Eukaryota</taxon>
        <taxon>Viridiplantae</taxon>
        <taxon>Streptophyta</taxon>
        <taxon>Embryophyta</taxon>
        <taxon>Tracheophyta</taxon>
        <taxon>Spermatophyta</taxon>
        <taxon>Magnoliopsida</taxon>
        <taxon>eudicotyledons</taxon>
        <taxon>Gunneridae</taxon>
        <taxon>Pentapetalae</taxon>
        <taxon>asterids</taxon>
        <taxon>campanulids</taxon>
        <taxon>Asterales</taxon>
        <taxon>Asteraceae</taxon>
        <taxon>Asteroideae</taxon>
        <taxon>Anthemideae</taxon>
        <taxon>Anthemidinae</taxon>
        <taxon>Tanacetum</taxon>
    </lineage>
</organism>
<reference evidence="1" key="2">
    <citation type="submission" date="2022-01" db="EMBL/GenBank/DDBJ databases">
        <authorList>
            <person name="Yamashiro T."/>
            <person name="Shiraishi A."/>
            <person name="Satake H."/>
            <person name="Nakayama K."/>
        </authorList>
    </citation>
    <scope>NUCLEOTIDE SEQUENCE</scope>
</reference>
<name>A0ABQ5H6S4_9ASTR</name>
<proteinExistence type="predicted"/>
<evidence type="ECO:0000313" key="2">
    <source>
        <dbReference type="Proteomes" id="UP001151760"/>
    </source>
</evidence>
<gene>
    <name evidence="1" type="ORF">Tco_1057863</name>
</gene>
<protein>
    <submittedName>
        <fullName evidence="1">Uncharacterized protein</fullName>
    </submittedName>
</protein>